<protein>
    <recommendedName>
        <fullName evidence="7">Zn(2)-C6 fungal-type domain-containing protein</fullName>
    </recommendedName>
</protein>
<dbReference type="CDD" id="cd00067">
    <property type="entry name" value="GAL4"/>
    <property type="match status" value="1"/>
</dbReference>
<reference evidence="8" key="1">
    <citation type="submission" date="2022-11" db="EMBL/GenBank/DDBJ databases">
        <authorList>
            <person name="Petersen C."/>
        </authorList>
    </citation>
    <scope>NUCLEOTIDE SEQUENCE</scope>
    <source>
        <strain evidence="8">IBT 30069</strain>
    </source>
</reference>
<evidence type="ECO:0000256" key="5">
    <source>
        <dbReference type="ARBA" id="ARBA00023242"/>
    </source>
</evidence>
<keyword evidence="5" id="KW-0539">Nucleus</keyword>
<dbReference type="AlphaFoldDB" id="A0A9W9G7Y7"/>
<feature type="region of interest" description="Disordered" evidence="6">
    <location>
        <begin position="65"/>
        <end position="122"/>
    </location>
</feature>
<feature type="domain" description="Zn(2)-C6 fungal-type" evidence="7">
    <location>
        <begin position="10"/>
        <end position="38"/>
    </location>
</feature>
<dbReference type="SMART" id="SM00066">
    <property type="entry name" value="GAL4"/>
    <property type="match status" value="1"/>
</dbReference>
<evidence type="ECO:0000259" key="7">
    <source>
        <dbReference type="PROSITE" id="PS50048"/>
    </source>
</evidence>
<dbReference type="GO" id="GO:0008270">
    <property type="term" value="F:zinc ion binding"/>
    <property type="evidence" value="ECO:0007669"/>
    <property type="project" value="InterPro"/>
</dbReference>
<dbReference type="EMBL" id="JAPQKH010000002">
    <property type="protein sequence ID" value="KAJ5113062.1"/>
    <property type="molecule type" value="Genomic_DNA"/>
</dbReference>
<sequence>MGSRLSPHTACWTCRLRRKRCDGALPQCENCTGLDITCDRSPKRPSWMDGGLREKEKTEAIKQQIKDGAVGRRQRQARDQATSSGNSSNFIVTSQNDFVNASSNDESPPSYSQAFNSAPPTYTRPEQSIIEERVDITRRIMDGISTLSSRAIEPPDTAADAWELDFVMIYMDHVFPYLFPFYQPPLVGTSRAWLLSFVKQNASVYHSVLGLSSFFFTVGHKEIFQDQLQLCRWTLWDQVSKQAKLSFEMIRKDIAQIFNREDPPSLLQKAQTMETVVQLLIFDQFIGGSDWNDHLTIAIDLFEEIFYESFARDPNSPGIECILKRMSLPEPRVVGIEKVLWNGYQAAFRFFTAILIQFDIMASTTFGGPPRLHGIYSNVLGELPLHDIGTPLNLAHFIGCDNWLLRTIGDIATLDAWKKEMERNQTLSQLELMERSKVLFTTLQQGLDSAVSNQSSTRPVDTDPWHLQPFFRSELQITGRGLGEKVNLIWIYAARIYLSVVSFGWKPLDLQIQNDVSEATALLGTIDSPAQLHTLSWPICVVGSIAGTRSEQEIIDTIIEKANQSQLMNSVREAGLIIKEVRASGVADRDIASCLNILGKPVLLV</sequence>
<dbReference type="GO" id="GO:0000981">
    <property type="term" value="F:DNA-binding transcription factor activity, RNA polymerase II-specific"/>
    <property type="evidence" value="ECO:0007669"/>
    <property type="project" value="InterPro"/>
</dbReference>
<dbReference type="OrthoDB" id="5213892at2759"/>
<dbReference type="Gene3D" id="4.10.240.10">
    <property type="entry name" value="Zn(2)-C6 fungal-type DNA-binding domain"/>
    <property type="match status" value="1"/>
</dbReference>
<dbReference type="Proteomes" id="UP001149165">
    <property type="component" value="Unassembled WGS sequence"/>
</dbReference>
<evidence type="ECO:0000256" key="3">
    <source>
        <dbReference type="ARBA" id="ARBA00023125"/>
    </source>
</evidence>
<evidence type="ECO:0000256" key="4">
    <source>
        <dbReference type="ARBA" id="ARBA00023163"/>
    </source>
</evidence>
<dbReference type="PROSITE" id="PS50048">
    <property type="entry name" value="ZN2_CY6_FUNGAL_2"/>
    <property type="match status" value="1"/>
</dbReference>
<comment type="subcellular location">
    <subcellularLocation>
        <location evidence="1">Nucleus</location>
    </subcellularLocation>
</comment>
<organism evidence="8 9">
    <name type="scientific">Penicillium angulare</name>
    <dbReference type="NCBI Taxonomy" id="116970"/>
    <lineage>
        <taxon>Eukaryota</taxon>
        <taxon>Fungi</taxon>
        <taxon>Dikarya</taxon>
        <taxon>Ascomycota</taxon>
        <taxon>Pezizomycotina</taxon>
        <taxon>Eurotiomycetes</taxon>
        <taxon>Eurotiomycetidae</taxon>
        <taxon>Eurotiales</taxon>
        <taxon>Aspergillaceae</taxon>
        <taxon>Penicillium</taxon>
    </lineage>
</organism>
<feature type="compositionally biased region" description="Polar residues" evidence="6">
    <location>
        <begin position="79"/>
        <end position="122"/>
    </location>
</feature>
<keyword evidence="3" id="KW-0238">DNA-binding</keyword>
<comment type="caution">
    <text evidence="8">The sequence shown here is derived from an EMBL/GenBank/DDBJ whole genome shotgun (WGS) entry which is preliminary data.</text>
</comment>
<dbReference type="PANTHER" id="PTHR37534">
    <property type="entry name" value="TRANSCRIPTIONAL ACTIVATOR PROTEIN UGA3"/>
    <property type="match status" value="1"/>
</dbReference>
<keyword evidence="2" id="KW-0805">Transcription regulation</keyword>
<proteinExistence type="predicted"/>
<keyword evidence="4" id="KW-0804">Transcription</keyword>
<keyword evidence="9" id="KW-1185">Reference proteome</keyword>
<gene>
    <name evidence="8" type="ORF">N7456_001596</name>
</gene>
<dbReference type="InterPro" id="IPR036864">
    <property type="entry name" value="Zn2-C6_fun-type_DNA-bd_sf"/>
</dbReference>
<evidence type="ECO:0000256" key="2">
    <source>
        <dbReference type="ARBA" id="ARBA00023015"/>
    </source>
</evidence>
<dbReference type="PROSITE" id="PS00463">
    <property type="entry name" value="ZN2_CY6_FUNGAL_1"/>
    <property type="match status" value="1"/>
</dbReference>
<dbReference type="GO" id="GO:0005634">
    <property type="term" value="C:nucleus"/>
    <property type="evidence" value="ECO:0007669"/>
    <property type="project" value="UniProtKB-SubCell"/>
</dbReference>
<evidence type="ECO:0000256" key="6">
    <source>
        <dbReference type="SAM" id="MobiDB-lite"/>
    </source>
</evidence>
<dbReference type="PANTHER" id="PTHR37534:SF20">
    <property type="entry name" value="PRO1A C6 ZINK-FINGER PROTEIN"/>
    <property type="match status" value="1"/>
</dbReference>
<dbReference type="Pfam" id="PF11951">
    <property type="entry name" value="Fungal_trans_2"/>
    <property type="match status" value="1"/>
</dbReference>
<accession>A0A9W9G7Y7</accession>
<dbReference type="GO" id="GO:0003677">
    <property type="term" value="F:DNA binding"/>
    <property type="evidence" value="ECO:0007669"/>
    <property type="project" value="UniProtKB-KW"/>
</dbReference>
<dbReference type="SUPFAM" id="SSF57701">
    <property type="entry name" value="Zn2/Cys6 DNA-binding domain"/>
    <property type="match status" value="1"/>
</dbReference>
<dbReference type="InterPro" id="IPR001138">
    <property type="entry name" value="Zn2Cys6_DnaBD"/>
</dbReference>
<evidence type="ECO:0000313" key="8">
    <source>
        <dbReference type="EMBL" id="KAJ5113062.1"/>
    </source>
</evidence>
<dbReference type="InterPro" id="IPR021858">
    <property type="entry name" value="Fun_TF"/>
</dbReference>
<dbReference type="Pfam" id="PF00172">
    <property type="entry name" value="Zn_clus"/>
    <property type="match status" value="1"/>
</dbReference>
<name>A0A9W9G7Y7_9EURO</name>
<reference evidence="8" key="2">
    <citation type="journal article" date="2023" name="IMA Fungus">
        <title>Comparative genomic study of the Penicillium genus elucidates a diverse pangenome and 15 lateral gene transfer events.</title>
        <authorList>
            <person name="Petersen C."/>
            <person name="Sorensen T."/>
            <person name="Nielsen M.R."/>
            <person name="Sondergaard T.E."/>
            <person name="Sorensen J.L."/>
            <person name="Fitzpatrick D.A."/>
            <person name="Frisvad J.C."/>
            <person name="Nielsen K.L."/>
        </authorList>
    </citation>
    <scope>NUCLEOTIDE SEQUENCE</scope>
    <source>
        <strain evidence="8">IBT 30069</strain>
    </source>
</reference>
<evidence type="ECO:0000313" key="9">
    <source>
        <dbReference type="Proteomes" id="UP001149165"/>
    </source>
</evidence>
<evidence type="ECO:0000256" key="1">
    <source>
        <dbReference type="ARBA" id="ARBA00004123"/>
    </source>
</evidence>